<dbReference type="EMBL" id="LVLJ01001645">
    <property type="protein sequence ID" value="OAE28823.1"/>
    <property type="molecule type" value="Genomic_DNA"/>
</dbReference>
<comment type="caution">
    <text evidence="2">The sequence shown here is derived from an EMBL/GenBank/DDBJ whole genome shotgun (WGS) entry which is preliminary data.</text>
</comment>
<feature type="region of interest" description="Disordered" evidence="1">
    <location>
        <begin position="124"/>
        <end position="148"/>
    </location>
</feature>
<name>A0A176W843_MARPO</name>
<sequence length="148" mass="16031">MRGRGHVEGLLLRSRTGLGTANSVKLGTIGKILRHSGLGARAFVGVQKLELCAIVYRRTSVQVLVKGFSFLQTLKMSDYNSFFGDDDTPAWLTASKEDMPTPVDQAFAPIFGLDGSAGHCGSSSVKREELQASHQRTTSRFGVDRRSG</sequence>
<reference evidence="2" key="1">
    <citation type="submission" date="2016-03" db="EMBL/GenBank/DDBJ databases">
        <title>Mechanisms controlling the formation of the plant cell surface in tip-growing cells are functionally conserved among land plants.</title>
        <authorList>
            <person name="Honkanen S."/>
            <person name="Jones V.A."/>
            <person name="Morieri G."/>
            <person name="Champion C."/>
            <person name="Hetherington A.J."/>
            <person name="Kelly S."/>
            <person name="Saint-Marcoux D."/>
            <person name="Proust H."/>
            <person name="Prescott H."/>
            <person name="Dolan L."/>
        </authorList>
    </citation>
    <scope>NUCLEOTIDE SEQUENCE [LARGE SCALE GENOMIC DNA]</scope>
    <source>
        <tissue evidence="2">Whole gametophyte</tissue>
    </source>
</reference>
<organism evidence="2 3">
    <name type="scientific">Marchantia polymorpha subsp. ruderalis</name>
    <dbReference type="NCBI Taxonomy" id="1480154"/>
    <lineage>
        <taxon>Eukaryota</taxon>
        <taxon>Viridiplantae</taxon>
        <taxon>Streptophyta</taxon>
        <taxon>Embryophyta</taxon>
        <taxon>Marchantiophyta</taxon>
        <taxon>Marchantiopsida</taxon>
        <taxon>Marchantiidae</taxon>
        <taxon>Marchantiales</taxon>
        <taxon>Marchantiaceae</taxon>
        <taxon>Marchantia</taxon>
    </lineage>
</organism>
<dbReference type="Proteomes" id="UP000077202">
    <property type="component" value="Unassembled WGS sequence"/>
</dbReference>
<dbReference type="AlphaFoldDB" id="A0A176W843"/>
<evidence type="ECO:0000313" key="3">
    <source>
        <dbReference type="Proteomes" id="UP000077202"/>
    </source>
</evidence>
<protein>
    <submittedName>
        <fullName evidence="2">Uncharacterized protein</fullName>
    </submittedName>
</protein>
<evidence type="ECO:0000313" key="2">
    <source>
        <dbReference type="EMBL" id="OAE28823.1"/>
    </source>
</evidence>
<gene>
    <name evidence="2" type="ORF">AXG93_684s1010</name>
</gene>
<evidence type="ECO:0000256" key="1">
    <source>
        <dbReference type="SAM" id="MobiDB-lite"/>
    </source>
</evidence>
<keyword evidence="3" id="KW-1185">Reference proteome</keyword>
<accession>A0A176W843</accession>
<proteinExistence type="predicted"/>